<keyword evidence="4 5" id="KW-0694">RNA-binding</keyword>
<keyword evidence="5" id="KW-0812">Transmembrane</keyword>
<accession>A0A398CTZ9</accession>
<dbReference type="InterPro" id="IPR006675">
    <property type="entry name" value="HDIG_dom"/>
</dbReference>
<dbReference type="InterPro" id="IPR004087">
    <property type="entry name" value="KH_dom"/>
</dbReference>
<dbReference type="GO" id="GO:0004521">
    <property type="term" value="F:RNA endonuclease activity"/>
    <property type="evidence" value="ECO:0007669"/>
    <property type="project" value="UniProtKB-UniRule"/>
</dbReference>
<dbReference type="InterPro" id="IPR017705">
    <property type="entry name" value="Ribonuclease_Y"/>
</dbReference>
<dbReference type="EC" id="3.1.-.-" evidence="5 6"/>
<dbReference type="NCBIfam" id="TIGR00277">
    <property type="entry name" value="HDIG"/>
    <property type="match status" value="1"/>
</dbReference>
<dbReference type="PROSITE" id="PS51831">
    <property type="entry name" value="HD"/>
    <property type="match status" value="1"/>
</dbReference>
<dbReference type="CDD" id="cd00077">
    <property type="entry name" value="HDc"/>
    <property type="match status" value="1"/>
</dbReference>
<dbReference type="NCBIfam" id="TIGR03319">
    <property type="entry name" value="RNase_Y"/>
    <property type="match status" value="1"/>
</dbReference>
<dbReference type="RefSeq" id="WP_119089078.1">
    <property type="nucleotide sequence ID" value="NZ_QXIS01000024.1"/>
</dbReference>
<reference evidence="9 10" key="1">
    <citation type="submission" date="2018-09" db="EMBL/GenBank/DDBJ databases">
        <title>Discovery and Ecogenomic Context for Candidatus Cryosericales, a Global Caldiserica Order Active in Thawing Permafrost.</title>
        <authorList>
            <person name="Martinez M.A."/>
            <person name="Woodcroft B.J."/>
            <person name="Ignacio Espinoza J.C."/>
            <person name="Zayed A."/>
            <person name="Singleton C.M."/>
            <person name="Boyd J."/>
            <person name="Li Y.-F."/>
            <person name="Purvine S."/>
            <person name="Maughan H."/>
            <person name="Hodgkins S.B."/>
            <person name="Anderson D."/>
            <person name="Sederholm M."/>
            <person name="Temperton B."/>
            <person name="Saleska S.R."/>
            <person name="Tyson G.W."/>
            <person name="Rich V.I."/>
        </authorList>
    </citation>
    <scope>NUCLEOTIDE SEQUENCE [LARGE SCALE GENOMIC DNA]</scope>
    <source>
        <strain evidence="9 10">SMC7</strain>
    </source>
</reference>
<dbReference type="PROSITE" id="PS50084">
    <property type="entry name" value="KH_TYPE_1"/>
    <property type="match status" value="1"/>
</dbReference>
<evidence type="ECO:0000256" key="3">
    <source>
        <dbReference type="ARBA" id="ARBA00022801"/>
    </source>
</evidence>
<dbReference type="Pfam" id="PF01966">
    <property type="entry name" value="HD"/>
    <property type="match status" value="1"/>
</dbReference>
<dbReference type="HAMAP" id="MF_00335">
    <property type="entry name" value="RNase_Y"/>
    <property type="match status" value="1"/>
</dbReference>
<dbReference type="Gene3D" id="1.10.3210.10">
    <property type="entry name" value="Hypothetical protein af1432"/>
    <property type="match status" value="1"/>
</dbReference>
<dbReference type="PANTHER" id="PTHR12826:SF15">
    <property type="entry name" value="RIBONUCLEASE Y"/>
    <property type="match status" value="1"/>
</dbReference>
<evidence type="ECO:0000256" key="7">
    <source>
        <dbReference type="SAM" id="Coils"/>
    </source>
</evidence>
<dbReference type="SUPFAM" id="SSF109604">
    <property type="entry name" value="HD-domain/PDEase-like"/>
    <property type="match status" value="1"/>
</dbReference>
<dbReference type="Pfam" id="PF00013">
    <property type="entry name" value="KH_1"/>
    <property type="match status" value="1"/>
</dbReference>
<evidence type="ECO:0000256" key="6">
    <source>
        <dbReference type="NCBIfam" id="TIGR03319"/>
    </source>
</evidence>
<evidence type="ECO:0000313" key="9">
    <source>
        <dbReference type="EMBL" id="RIE06092.1"/>
    </source>
</evidence>
<dbReference type="Pfam" id="PF12072">
    <property type="entry name" value="RNase_Y_N"/>
    <property type="match status" value="1"/>
</dbReference>
<proteinExistence type="inferred from homology"/>
<dbReference type="Proteomes" id="UP000266328">
    <property type="component" value="Unassembled WGS sequence"/>
</dbReference>
<dbReference type="SUPFAM" id="SSF54791">
    <property type="entry name" value="Eukaryotic type KH-domain (KH-domain type I)"/>
    <property type="match status" value="1"/>
</dbReference>
<dbReference type="InterPro" id="IPR036612">
    <property type="entry name" value="KH_dom_type_1_sf"/>
</dbReference>
<organism evidence="9 10">
    <name type="scientific">Candidatus Cryosericum terrychapinii</name>
    <dbReference type="NCBI Taxonomy" id="2290919"/>
    <lineage>
        <taxon>Bacteria</taxon>
        <taxon>Pseudomonadati</taxon>
        <taxon>Caldisericota/Cryosericota group</taxon>
        <taxon>Candidatus Cryosericota</taxon>
        <taxon>Candidatus Cryosericia</taxon>
        <taxon>Candidatus Cryosericales</taxon>
        <taxon>Candidatus Cryosericaceae</taxon>
        <taxon>Candidatus Cryosericum</taxon>
    </lineage>
</organism>
<dbReference type="OrthoDB" id="9803205at2"/>
<keyword evidence="3 5" id="KW-0378">Hydrolase</keyword>
<keyword evidence="1 5" id="KW-0540">Nuclease</keyword>
<name>A0A398CTZ9_9BACT</name>
<dbReference type="GO" id="GO:0003723">
    <property type="term" value="F:RNA binding"/>
    <property type="evidence" value="ECO:0007669"/>
    <property type="project" value="UniProtKB-UniRule"/>
</dbReference>
<keyword evidence="2 5" id="KW-0255">Endonuclease</keyword>
<evidence type="ECO:0000259" key="8">
    <source>
        <dbReference type="PROSITE" id="PS51831"/>
    </source>
</evidence>
<keyword evidence="7" id="KW-0175">Coiled coil</keyword>
<dbReference type="InterPro" id="IPR004088">
    <property type="entry name" value="KH_dom_type_1"/>
</dbReference>
<evidence type="ECO:0000313" key="10">
    <source>
        <dbReference type="Proteomes" id="UP000266328"/>
    </source>
</evidence>
<dbReference type="GO" id="GO:0006402">
    <property type="term" value="P:mRNA catabolic process"/>
    <property type="evidence" value="ECO:0007669"/>
    <property type="project" value="UniProtKB-UniRule"/>
</dbReference>
<sequence>MPGINGIISSAIYAGMLILGIVIGLLIEGYIARNRVESARELVRKMEQEARSSIEAENAKNRLKLQEELEEKKNSLENKFVARQSELQKTEHRLIQKETFLDHRVEQVEQKDRDLDIAQEKLRSKTETLEGQRVAAETELQRIAQLNPEEARTIVLDRAEKDTRSRVAKMVGEVVHDAQLQADAKAAEVIASSIQKIATAYVGESTISVVPLPSEDWKGRIIGREGRNIRAFETLTGVDLLIDDTPEAVTLSAFNPIRREVARIALERLVVDGRIHPAHIEQFVEEAERQMDERVFSEGQQAANHVGIAGLSDEITRLIGRLKYRTSYGQNVLAHSVEAAFIAANIASELKLPAGPAKRAGFLHDIGKAVDYEVEGPHALIGSDILNKSGESGDIVHAVAAHHADVPMETVLDVIVHVADALSASRPGARRESVESYIKRLEKLESIANSIPGIKKSYAIQAGRELRILVEPDEVDESLAAKIAMDVARKVELEVSYPGQIKVTVVRETRYSDYAK</sequence>
<keyword evidence="10" id="KW-1185">Reference proteome</keyword>
<dbReference type="SMART" id="SM00322">
    <property type="entry name" value="KH"/>
    <property type="match status" value="1"/>
</dbReference>
<dbReference type="CDD" id="cd22431">
    <property type="entry name" value="KH-I_RNaseY"/>
    <property type="match status" value="1"/>
</dbReference>
<evidence type="ECO:0000256" key="2">
    <source>
        <dbReference type="ARBA" id="ARBA00022759"/>
    </source>
</evidence>
<dbReference type="PANTHER" id="PTHR12826">
    <property type="entry name" value="RIBONUCLEASE Y"/>
    <property type="match status" value="1"/>
</dbReference>
<evidence type="ECO:0000256" key="1">
    <source>
        <dbReference type="ARBA" id="ARBA00022722"/>
    </source>
</evidence>
<keyword evidence="5" id="KW-1003">Cell membrane</keyword>
<keyword evidence="5" id="KW-1133">Transmembrane helix</keyword>
<dbReference type="InterPro" id="IPR022711">
    <property type="entry name" value="RNase_Y_N"/>
</dbReference>
<protein>
    <recommendedName>
        <fullName evidence="5 6">Ribonuclease Y</fullName>
        <shortName evidence="5">RNase Y</shortName>
        <ecNumber evidence="5 6">3.1.-.-</ecNumber>
    </recommendedName>
</protein>
<dbReference type="GO" id="GO:0016787">
    <property type="term" value="F:hydrolase activity"/>
    <property type="evidence" value="ECO:0007669"/>
    <property type="project" value="UniProtKB-KW"/>
</dbReference>
<keyword evidence="5" id="KW-0472">Membrane</keyword>
<feature type="transmembrane region" description="Helical" evidence="5">
    <location>
        <begin position="6"/>
        <end position="27"/>
    </location>
</feature>
<dbReference type="EMBL" id="QXIS01000024">
    <property type="protein sequence ID" value="RIE06092.1"/>
    <property type="molecule type" value="Genomic_DNA"/>
</dbReference>
<dbReference type="InterPro" id="IPR006674">
    <property type="entry name" value="HD_domain"/>
</dbReference>
<dbReference type="AlphaFoldDB" id="A0A398CTZ9"/>
<dbReference type="SMART" id="SM00471">
    <property type="entry name" value="HDc"/>
    <property type="match status" value="1"/>
</dbReference>
<evidence type="ECO:0000256" key="4">
    <source>
        <dbReference type="ARBA" id="ARBA00022884"/>
    </source>
</evidence>
<gene>
    <name evidence="5 9" type="primary">rny</name>
    <name evidence="9" type="ORF">SMC7_04055</name>
</gene>
<comment type="similarity">
    <text evidence="5">Belongs to the RNase Y family.</text>
</comment>
<evidence type="ECO:0000256" key="5">
    <source>
        <dbReference type="HAMAP-Rule" id="MF_00335"/>
    </source>
</evidence>
<comment type="subcellular location">
    <subcellularLocation>
        <location evidence="5">Cell membrane</location>
        <topology evidence="5">Single-pass membrane protein</topology>
    </subcellularLocation>
</comment>
<comment type="caution">
    <text evidence="9">The sequence shown here is derived from an EMBL/GenBank/DDBJ whole genome shotgun (WGS) entry which is preliminary data.</text>
</comment>
<dbReference type="GO" id="GO:0005886">
    <property type="term" value="C:plasma membrane"/>
    <property type="evidence" value="ECO:0007669"/>
    <property type="project" value="UniProtKB-SubCell"/>
</dbReference>
<feature type="domain" description="HD" evidence="8">
    <location>
        <begin position="332"/>
        <end position="425"/>
    </location>
</feature>
<dbReference type="InterPro" id="IPR003607">
    <property type="entry name" value="HD/PDEase_dom"/>
</dbReference>
<feature type="coiled-coil region" evidence="7">
    <location>
        <begin position="36"/>
        <end position="128"/>
    </location>
</feature>
<comment type="function">
    <text evidence="5">Endoribonuclease that initiates mRNA decay.</text>
</comment>